<comment type="caution">
    <text evidence="5">The sequence shown here is derived from an EMBL/GenBank/DDBJ whole genome shotgun (WGS) entry which is preliminary data.</text>
</comment>
<comment type="pathway">
    <text evidence="1">Cofactor biosynthesis; riboflavin biosynthesis.</text>
</comment>
<dbReference type="GO" id="GO:0046872">
    <property type="term" value="F:metal ion binding"/>
    <property type="evidence" value="ECO:0007669"/>
    <property type="project" value="UniProtKB-KW"/>
</dbReference>
<protein>
    <recommendedName>
        <fullName evidence="4">GTP cyclohydrolase II domain-containing protein</fullName>
    </recommendedName>
</protein>
<feature type="domain" description="GTP cyclohydrolase II" evidence="4">
    <location>
        <begin position="31"/>
        <end position="194"/>
    </location>
</feature>
<dbReference type="Proteomes" id="UP000307808">
    <property type="component" value="Unassembled WGS sequence"/>
</dbReference>
<dbReference type="AlphaFoldDB" id="A0A4U2YPE8"/>
<dbReference type="EMBL" id="SZPY01000002">
    <property type="protein sequence ID" value="TKI62535.1"/>
    <property type="molecule type" value="Genomic_DNA"/>
</dbReference>
<dbReference type="InterPro" id="IPR036144">
    <property type="entry name" value="RibA-like_sf"/>
</dbReference>
<dbReference type="OrthoDB" id="9793111at2"/>
<name>A0A4U2YPE8_9ACTN</name>
<dbReference type="GO" id="GO:0009231">
    <property type="term" value="P:riboflavin biosynthetic process"/>
    <property type="evidence" value="ECO:0007669"/>
    <property type="project" value="UniProtKB-UniPathway"/>
</dbReference>
<evidence type="ECO:0000256" key="2">
    <source>
        <dbReference type="ARBA" id="ARBA00022619"/>
    </source>
</evidence>
<dbReference type="GO" id="GO:0008686">
    <property type="term" value="F:3,4-dihydroxy-2-butanone-4-phosphate synthase activity"/>
    <property type="evidence" value="ECO:0007669"/>
    <property type="project" value="TreeGrafter"/>
</dbReference>
<keyword evidence="3" id="KW-0479">Metal-binding</keyword>
<proteinExistence type="predicted"/>
<reference evidence="5 6" key="1">
    <citation type="submission" date="2019-04" db="EMBL/GenBank/DDBJ databases">
        <authorList>
            <person name="Dong K."/>
        </authorList>
    </citation>
    <scope>NUCLEOTIDE SEQUENCE [LARGE SCALE GENOMIC DNA]</scope>
    <source>
        <strain evidence="6">dk3543</strain>
    </source>
</reference>
<dbReference type="Pfam" id="PF00925">
    <property type="entry name" value="GTP_cyclohydro2"/>
    <property type="match status" value="1"/>
</dbReference>
<evidence type="ECO:0000256" key="3">
    <source>
        <dbReference type="ARBA" id="ARBA00022723"/>
    </source>
</evidence>
<dbReference type="SUPFAM" id="SSF142695">
    <property type="entry name" value="RibA-like"/>
    <property type="match status" value="1"/>
</dbReference>
<organism evidence="5 6">
    <name type="scientific">Nocardioides jishulii</name>
    <dbReference type="NCBI Taxonomy" id="2575440"/>
    <lineage>
        <taxon>Bacteria</taxon>
        <taxon>Bacillati</taxon>
        <taxon>Actinomycetota</taxon>
        <taxon>Actinomycetes</taxon>
        <taxon>Propionibacteriales</taxon>
        <taxon>Nocardioidaceae</taxon>
        <taxon>Nocardioides</taxon>
    </lineage>
</organism>
<sequence length="232" mass="25649">MGGSHPEQRRTCDCDEGRAYAVIPTAFEHASCDFVSHYGSGSLHVYSFGEHEEDNILCIEVPAAPDGETDVAFPLVRVQSACYTAEIFRATDCDCHEQLHESLVRVHRDGGLVVYMICDGRGAGLLTKVRGLALGDTQNLDTWDAYEALGVEPDPRDYSRVAAVLKDRGLQSLRLLTNNPRKIVGLEEVGFDVEHVSLKIDATTSSLPYLITKQRKFGHLYDYTAGEQRADD</sequence>
<dbReference type="GO" id="GO:0005829">
    <property type="term" value="C:cytosol"/>
    <property type="evidence" value="ECO:0007669"/>
    <property type="project" value="TreeGrafter"/>
</dbReference>
<dbReference type="UniPathway" id="UPA00275"/>
<dbReference type="InterPro" id="IPR032677">
    <property type="entry name" value="GTP_cyclohydro_II"/>
</dbReference>
<evidence type="ECO:0000313" key="5">
    <source>
        <dbReference type="EMBL" id="TKI62535.1"/>
    </source>
</evidence>
<accession>A0A4U2YPE8</accession>
<evidence type="ECO:0000313" key="6">
    <source>
        <dbReference type="Proteomes" id="UP000307808"/>
    </source>
</evidence>
<keyword evidence="6" id="KW-1185">Reference proteome</keyword>
<gene>
    <name evidence="5" type="ORF">FC770_09130</name>
</gene>
<dbReference type="Gene3D" id="3.40.50.10990">
    <property type="entry name" value="GTP cyclohydrolase II"/>
    <property type="match status" value="1"/>
</dbReference>
<keyword evidence="2" id="KW-0686">Riboflavin biosynthesis</keyword>
<dbReference type="PANTHER" id="PTHR21327:SF18">
    <property type="entry name" value="3,4-DIHYDROXY-2-BUTANONE 4-PHOSPHATE SYNTHASE"/>
    <property type="match status" value="1"/>
</dbReference>
<dbReference type="PANTHER" id="PTHR21327">
    <property type="entry name" value="GTP CYCLOHYDROLASE II-RELATED"/>
    <property type="match status" value="1"/>
</dbReference>
<evidence type="ECO:0000256" key="1">
    <source>
        <dbReference type="ARBA" id="ARBA00005104"/>
    </source>
</evidence>
<evidence type="ECO:0000259" key="4">
    <source>
        <dbReference type="Pfam" id="PF00925"/>
    </source>
</evidence>